<reference evidence="4" key="1">
    <citation type="journal article" date="2019" name="Int. J. Syst. Evol. Microbiol.">
        <title>The Global Catalogue of Microorganisms (GCM) 10K type strain sequencing project: providing services to taxonomists for standard genome sequencing and annotation.</title>
        <authorList>
            <consortium name="The Broad Institute Genomics Platform"/>
            <consortium name="The Broad Institute Genome Sequencing Center for Infectious Disease"/>
            <person name="Wu L."/>
            <person name="Ma J."/>
        </authorList>
    </citation>
    <scope>NUCLEOTIDE SEQUENCE [LARGE SCALE GENOMIC DNA]</scope>
    <source>
        <strain evidence="4">CCUG 58760</strain>
    </source>
</reference>
<name>A0ABW0G312_9PROT</name>
<dbReference type="EMBL" id="JBHSLC010000004">
    <property type="protein sequence ID" value="MFC5353813.1"/>
    <property type="molecule type" value="Genomic_DNA"/>
</dbReference>
<dbReference type="InterPro" id="IPR002104">
    <property type="entry name" value="Integrase_catalytic"/>
</dbReference>
<evidence type="ECO:0000313" key="3">
    <source>
        <dbReference type="EMBL" id="MFC5353813.1"/>
    </source>
</evidence>
<evidence type="ECO:0000313" key="4">
    <source>
        <dbReference type="Proteomes" id="UP001596166"/>
    </source>
</evidence>
<proteinExistence type="predicted"/>
<accession>A0ABW0G312</accession>
<dbReference type="InterPro" id="IPR013762">
    <property type="entry name" value="Integrase-like_cat_sf"/>
</dbReference>
<dbReference type="Proteomes" id="UP001596166">
    <property type="component" value="Unassembled WGS sequence"/>
</dbReference>
<evidence type="ECO:0000259" key="2">
    <source>
        <dbReference type="PROSITE" id="PS51898"/>
    </source>
</evidence>
<dbReference type="Gene3D" id="1.10.443.10">
    <property type="entry name" value="Intergrase catalytic core"/>
    <property type="match status" value="1"/>
</dbReference>
<comment type="caution">
    <text evidence="3">The sequence shown here is derived from an EMBL/GenBank/DDBJ whole genome shotgun (WGS) entry which is preliminary data.</text>
</comment>
<organism evidence="3 4">
    <name type="scientific">Azospirillum himalayense</name>
    <dbReference type="NCBI Taxonomy" id="654847"/>
    <lineage>
        <taxon>Bacteria</taxon>
        <taxon>Pseudomonadati</taxon>
        <taxon>Pseudomonadota</taxon>
        <taxon>Alphaproteobacteria</taxon>
        <taxon>Rhodospirillales</taxon>
        <taxon>Azospirillaceae</taxon>
        <taxon>Azospirillum</taxon>
    </lineage>
</organism>
<protein>
    <recommendedName>
        <fullName evidence="2">Tyr recombinase domain-containing protein</fullName>
    </recommendedName>
</protein>
<dbReference type="SUPFAM" id="SSF56349">
    <property type="entry name" value="DNA breaking-rejoining enzymes"/>
    <property type="match status" value="1"/>
</dbReference>
<dbReference type="InterPro" id="IPR011010">
    <property type="entry name" value="DNA_brk_join_enz"/>
</dbReference>
<evidence type="ECO:0000256" key="1">
    <source>
        <dbReference type="ARBA" id="ARBA00023172"/>
    </source>
</evidence>
<dbReference type="PROSITE" id="PS51898">
    <property type="entry name" value="TYR_RECOMBINASE"/>
    <property type="match status" value="1"/>
</dbReference>
<dbReference type="RefSeq" id="WP_376993611.1">
    <property type="nucleotide sequence ID" value="NZ_JBHSLC010000004.1"/>
</dbReference>
<keyword evidence="1" id="KW-0233">DNA recombination</keyword>
<gene>
    <name evidence="3" type="ORF">ACFPMG_02235</name>
</gene>
<sequence length="61" mass="6680">MPTGCRQEESAGLTWGQVNLKAGTVTFLKTKTSRPRAIRLEPDTLAMLTAMPHFLGSDTVF</sequence>
<keyword evidence="4" id="KW-1185">Reference proteome</keyword>
<feature type="domain" description="Tyr recombinase" evidence="2">
    <location>
        <begin position="1"/>
        <end position="61"/>
    </location>
</feature>